<keyword evidence="13" id="KW-1185">Reference proteome</keyword>
<dbReference type="InterPro" id="IPR009057">
    <property type="entry name" value="Homeodomain-like_sf"/>
</dbReference>
<feature type="domain" description="SANT" evidence="11">
    <location>
        <begin position="125"/>
        <end position="173"/>
    </location>
</feature>
<dbReference type="Gene3D" id="3.60.10.10">
    <property type="entry name" value="Endonuclease/exonuclease/phosphatase"/>
    <property type="match status" value="1"/>
</dbReference>
<keyword evidence="4" id="KW-0862">Zinc</keyword>
<dbReference type="SMART" id="SM01189">
    <property type="entry name" value="ELM2"/>
    <property type="match status" value="1"/>
</dbReference>
<evidence type="ECO:0000313" key="13">
    <source>
        <dbReference type="Proteomes" id="UP001187531"/>
    </source>
</evidence>
<dbReference type="GO" id="GO:0003714">
    <property type="term" value="F:transcription corepressor activity"/>
    <property type="evidence" value="ECO:0007669"/>
    <property type="project" value="TreeGrafter"/>
</dbReference>
<dbReference type="SUPFAM" id="SSF46689">
    <property type="entry name" value="Homeodomain-like"/>
    <property type="match status" value="1"/>
</dbReference>
<dbReference type="GO" id="GO:0008270">
    <property type="term" value="F:zinc ion binding"/>
    <property type="evidence" value="ECO:0007669"/>
    <property type="project" value="UniProtKB-KW"/>
</dbReference>
<accession>A0AA88H6K8</accession>
<dbReference type="GO" id="GO:0005667">
    <property type="term" value="C:transcription regulator complex"/>
    <property type="evidence" value="ECO:0007669"/>
    <property type="project" value="TreeGrafter"/>
</dbReference>
<dbReference type="Gene3D" id="4.10.1240.50">
    <property type="match status" value="1"/>
</dbReference>
<feature type="region of interest" description="Disordered" evidence="9">
    <location>
        <begin position="1"/>
        <end position="33"/>
    </location>
</feature>
<keyword evidence="6" id="KW-0238">DNA-binding</keyword>
<name>A0AA88H6K8_ARTSF</name>
<evidence type="ECO:0000259" key="10">
    <source>
        <dbReference type="PROSITE" id="PS51156"/>
    </source>
</evidence>
<keyword evidence="5" id="KW-0805">Transcription regulation</keyword>
<reference evidence="12" key="1">
    <citation type="submission" date="2023-07" db="EMBL/GenBank/DDBJ databases">
        <title>Chromosome-level genome assembly of Artemia franciscana.</title>
        <authorList>
            <person name="Jo E."/>
        </authorList>
    </citation>
    <scope>NUCLEOTIDE SEQUENCE</scope>
    <source>
        <tissue evidence="12">Whole body</tissue>
    </source>
</reference>
<comment type="subcellular location">
    <subcellularLocation>
        <location evidence="1">Nucleus</location>
    </subcellularLocation>
</comment>
<dbReference type="EMBL" id="JAVRJZ010000020">
    <property type="protein sequence ID" value="KAK2705743.1"/>
    <property type="molecule type" value="Genomic_DNA"/>
</dbReference>
<evidence type="ECO:0000256" key="4">
    <source>
        <dbReference type="ARBA" id="ARBA00022833"/>
    </source>
</evidence>
<evidence type="ECO:0000256" key="7">
    <source>
        <dbReference type="ARBA" id="ARBA00023163"/>
    </source>
</evidence>
<dbReference type="PROSITE" id="PS51156">
    <property type="entry name" value="ELM2"/>
    <property type="match status" value="1"/>
</dbReference>
<evidence type="ECO:0000256" key="8">
    <source>
        <dbReference type="ARBA" id="ARBA00023242"/>
    </source>
</evidence>
<dbReference type="GO" id="GO:0000118">
    <property type="term" value="C:histone deacetylase complex"/>
    <property type="evidence" value="ECO:0007669"/>
    <property type="project" value="TreeGrafter"/>
</dbReference>
<sequence length="285" mass="32401">MSNSTNETSVSESVPPKRSRKEVSYYSNYEEEDSDHVIPYCKDNQASIPKFIPPSKRSIDLDNDKSVLVWSPNTNLNDQEIDHFVAMAKDKYGYTSEQALGVLFNYNYDIKKAEAMLSCYKPCQDEWTQEDKIMFEKAVRVLGKSFRSIQNVLPNKSMASIVRYYYLWKNSKVGTRSVGSAEDNSGLHEVGFFMNQRTRNSLLEWELVSCRLARIRLKGNPANVSIISTYAPTRDATETTKDDFYGELQQLSSSIAARDYLIVAGDFNARVGPSDQTTRQILGKL</sequence>
<evidence type="ECO:0000313" key="12">
    <source>
        <dbReference type="EMBL" id="KAK2705743.1"/>
    </source>
</evidence>
<proteinExistence type="predicted"/>
<evidence type="ECO:0000256" key="6">
    <source>
        <dbReference type="ARBA" id="ARBA00023125"/>
    </source>
</evidence>
<evidence type="ECO:0000256" key="1">
    <source>
        <dbReference type="ARBA" id="ARBA00004123"/>
    </source>
</evidence>
<evidence type="ECO:0000256" key="9">
    <source>
        <dbReference type="SAM" id="MobiDB-lite"/>
    </source>
</evidence>
<dbReference type="InterPro" id="IPR051066">
    <property type="entry name" value="Trans_reg/Corepressor"/>
</dbReference>
<dbReference type="Proteomes" id="UP001187531">
    <property type="component" value="Unassembled WGS sequence"/>
</dbReference>
<dbReference type="InterPro" id="IPR017884">
    <property type="entry name" value="SANT_dom"/>
</dbReference>
<feature type="domain" description="ELM2" evidence="10">
    <location>
        <begin position="33"/>
        <end position="121"/>
    </location>
</feature>
<evidence type="ECO:0000256" key="2">
    <source>
        <dbReference type="ARBA" id="ARBA00022723"/>
    </source>
</evidence>
<dbReference type="FunFam" id="1.10.10.60:FF:000012">
    <property type="entry name" value="Metastasis-associated 1 family, member 3"/>
    <property type="match status" value="1"/>
</dbReference>
<keyword evidence="3" id="KW-0863">Zinc-finger</keyword>
<dbReference type="GO" id="GO:0003677">
    <property type="term" value="F:DNA binding"/>
    <property type="evidence" value="ECO:0007669"/>
    <property type="project" value="UniProtKB-KW"/>
</dbReference>
<dbReference type="SMART" id="SM00717">
    <property type="entry name" value="SANT"/>
    <property type="match status" value="1"/>
</dbReference>
<organism evidence="12 13">
    <name type="scientific">Artemia franciscana</name>
    <name type="common">Brine shrimp</name>
    <name type="synonym">Artemia sanfranciscana</name>
    <dbReference type="NCBI Taxonomy" id="6661"/>
    <lineage>
        <taxon>Eukaryota</taxon>
        <taxon>Metazoa</taxon>
        <taxon>Ecdysozoa</taxon>
        <taxon>Arthropoda</taxon>
        <taxon>Crustacea</taxon>
        <taxon>Branchiopoda</taxon>
        <taxon>Anostraca</taxon>
        <taxon>Artemiidae</taxon>
        <taxon>Artemia</taxon>
    </lineage>
</organism>
<dbReference type="GO" id="GO:0006357">
    <property type="term" value="P:regulation of transcription by RNA polymerase II"/>
    <property type="evidence" value="ECO:0007669"/>
    <property type="project" value="TreeGrafter"/>
</dbReference>
<gene>
    <name evidence="12" type="ORF">QYM36_015940</name>
</gene>
<dbReference type="Gene3D" id="1.10.10.60">
    <property type="entry name" value="Homeodomain-like"/>
    <property type="match status" value="1"/>
</dbReference>
<evidence type="ECO:0008006" key="14">
    <source>
        <dbReference type="Google" id="ProtNLM"/>
    </source>
</evidence>
<keyword evidence="7" id="KW-0804">Transcription</keyword>
<evidence type="ECO:0000256" key="3">
    <source>
        <dbReference type="ARBA" id="ARBA00022771"/>
    </source>
</evidence>
<keyword evidence="8" id="KW-0539">Nucleus</keyword>
<dbReference type="Pfam" id="PF00249">
    <property type="entry name" value="Myb_DNA-binding"/>
    <property type="match status" value="1"/>
</dbReference>
<dbReference type="PROSITE" id="PS51293">
    <property type="entry name" value="SANT"/>
    <property type="match status" value="1"/>
</dbReference>
<dbReference type="AlphaFoldDB" id="A0AA88H6K8"/>
<dbReference type="PANTHER" id="PTHR16089:SF28">
    <property type="entry name" value="REST COREPRESSOR"/>
    <property type="match status" value="1"/>
</dbReference>
<evidence type="ECO:0000259" key="11">
    <source>
        <dbReference type="PROSITE" id="PS51293"/>
    </source>
</evidence>
<evidence type="ECO:0000256" key="5">
    <source>
        <dbReference type="ARBA" id="ARBA00023015"/>
    </source>
</evidence>
<dbReference type="PANTHER" id="PTHR16089">
    <property type="entry name" value="REST COREPRESSOR COREST PROTEIN-RELATED"/>
    <property type="match status" value="1"/>
</dbReference>
<dbReference type="InterPro" id="IPR001005">
    <property type="entry name" value="SANT/Myb"/>
</dbReference>
<dbReference type="SUPFAM" id="SSF56219">
    <property type="entry name" value="DNase I-like"/>
    <property type="match status" value="1"/>
</dbReference>
<dbReference type="InterPro" id="IPR036691">
    <property type="entry name" value="Endo/exonu/phosph_ase_sf"/>
</dbReference>
<dbReference type="Pfam" id="PF01448">
    <property type="entry name" value="ELM2"/>
    <property type="match status" value="1"/>
</dbReference>
<comment type="caution">
    <text evidence="12">The sequence shown here is derived from an EMBL/GenBank/DDBJ whole genome shotgun (WGS) entry which is preliminary data.</text>
</comment>
<protein>
    <recommendedName>
        <fullName evidence="14">REST corepressor</fullName>
    </recommendedName>
</protein>
<keyword evidence="2" id="KW-0479">Metal-binding</keyword>
<feature type="compositionally biased region" description="Low complexity" evidence="9">
    <location>
        <begin position="1"/>
        <end position="14"/>
    </location>
</feature>
<dbReference type="InterPro" id="IPR000949">
    <property type="entry name" value="ELM2_dom"/>
</dbReference>